<dbReference type="Gene3D" id="3.20.20.450">
    <property type="entry name" value="EAL domain"/>
    <property type="match status" value="1"/>
</dbReference>
<dbReference type="Pfam" id="PF00989">
    <property type="entry name" value="PAS"/>
    <property type="match status" value="1"/>
</dbReference>
<accession>A0A8S9T8P7</accession>
<comment type="subcellular location">
    <subcellularLocation>
        <location evidence="1">Membrane</location>
        <topology evidence="1">Multi-pass membrane protein</topology>
    </subcellularLocation>
</comment>
<feature type="domain" description="GGDEF" evidence="8">
    <location>
        <begin position="720"/>
        <end position="853"/>
    </location>
</feature>
<dbReference type="CDD" id="cd01949">
    <property type="entry name" value="GGDEF"/>
    <property type="match status" value="1"/>
</dbReference>
<feature type="domain" description="PAS" evidence="6">
    <location>
        <begin position="536"/>
        <end position="583"/>
    </location>
</feature>
<feature type="transmembrane region" description="Helical" evidence="5">
    <location>
        <begin position="465"/>
        <end position="487"/>
    </location>
</feature>
<dbReference type="InterPro" id="IPR035965">
    <property type="entry name" value="PAS-like_dom_sf"/>
</dbReference>
<dbReference type="InterPro" id="IPR001633">
    <property type="entry name" value="EAL_dom"/>
</dbReference>
<name>A0A8S9T8P7_9CYAN</name>
<dbReference type="PANTHER" id="PTHR44757">
    <property type="entry name" value="DIGUANYLATE CYCLASE DGCP"/>
    <property type="match status" value="1"/>
</dbReference>
<dbReference type="InterPro" id="IPR035919">
    <property type="entry name" value="EAL_sf"/>
</dbReference>
<dbReference type="GO" id="GO:0006355">
    <property type="term" value="P:regulation of DNA-templated transcription"/>
    <property type="evidence" value="ECO:0007669"/>
    <property type="project" value="InterPro"/>
</dbReference>
<keyword evidence="4 5" id="KW-0472">Membrane</keyword>
<dbReference type="InterPro" id="IPR002293">
    <property type="entry name" value="AA/rel_permease1"/>
</dbReference>
<dbReference type="NCBIfam" id="TIGR00229">
    <property type="entry name" value="sensory_box"/>
    <property type="match status" value="1"/>
</dbReference>
<feature type="transmembrane region" description="Helical" evidence="5">
    <location>
        <begin position="391"/>
        <end position="411"/>
    </location>
</feature>
<keyword evidence="2 5" id="KW-0812">Transmembrane</keyword>
<evidence type="ECO:0000259" key="6">
    <source>
        <dbReference type="PROSITE" id="PS50112"/>
    </source>
</evidence>
<evidence type="ECO:0000313" key="10">
    <source>
        <dbReference type="Proteomes" id="UP000029738"/>
    </source>
</evidence>
<proteinExistence type="predicted"/>
<dbReference type="SMART" id="SM00091">
    <property type="entry name" value="PAS"/>
    <property type="match status" value="1"/>
</dbReference>
<dbReference type="InterPro" id="IPR043128">
    <property type="entry name" value="Rev_trsase/Diguanyl_cyclase"/>
</dbReference>
<evidence type="ECO:0000313" key="9">
    <source>
        <dbReference type="EMBL" id="KAF3887992.1"/>
    </source>
</evidence>
<dbReference type="GO" id="GO:0016020">
    <property type="term" value="C:membrane"/>
    <property type="evidence" value="ECO:0007669"/>
    <property type="project" value="UniProtKB-SubCell"/>
</dbReference>
<dbReference type="OrthoDB" id="9773246at2"/>
<dbReference type="InterPro" id="IPR000014">
    <property type="entry name" value="PAS"/>
</dbReference>
<dbReference type="AlphaFoldDB" id="A0A8S9T8P7"/>
<feature type="transmembrane region" description="Helical" evidence="5">
    <location>
        <begin position="243"/>
        <end position="263"/>
    </location>
</feature>
<dbReference type="EMBL" id="JHEG04000001">
    <property type="protein sequence ID" value="KAF3887992.1"/>
    <property type="molecule type" value="Genomic_DNA"/>
</dbReference>
<dbReference type="Gene3D" id="1.20.1740.10">
    <property type="entry name" value="Amino acid/polyamine transporter I"/>
    <property type="match status" value="1"/>
</dbReference>
<dbReference type="PROSITE" id="PS50883">
    <property type="entry name" value="EAL"/>
    <property type="match status" value="1"/>
</dbReference>
<dbReference type="Pfam" id="PF00563">
    <property type="entry name" value="EAL"/>
    <property type="match status" value="1"/>
</dbReference>
<feature type="transmembrane region" description="Helical" evidence="5">
    <location>
        <begin position="339"/>
        <end position="358"/>
    </location>
</feature>
<dbReference type="Proteomes" id="UP000029738">
    <property type="component" value="Unassembled WGS sequence"/>
</dbReference>
<feature type="transmembrane region" description="Helical" evidence="5">
    <location>
        <begin position="45"/>
        <end position="68"/>
    </location>
</feature>
<dbReference type="SUPFAM" id="SSF55073">
    <property type="entry name" value="Nucleotide cyclase"/>
    <property type="match status" value="1"/>
</dbReference>
<evidence type="ECO:0000259" key="8">
    <source>
        <dbReference type="PROSITE" id="PS50887"/>
    </source>
</evidence>
<feature type="transmembrane region" description="Helical" evidence="5">
    <location>
        <begin position="165"/>
        <end position="190"/>
    </location>
</feature>
<dbReference type="InterPro" id="IPR000160">
    <property type="entry name" value="GGDEF_dom"/>
</dbReference>
<dbReference type="CDD" id="cd00130">
    <property type="entry name" value="PAS"/>
    <property type="match status" value="1"/>
</dbReference>
<comment type="caution">
    <text evidence="9">The sequence shown here is derived from an EMBL/GenBank/DDBJ whole genome shotgun (WGS) entry which is preliminary data.</text>
</comment>
<evidence type="ECO:0000256" key="5">
    <source>
        <dbReference type="SAM" id="Phobius"/>
    </source>
</evidence>
<dbReference type="PROSITE" id="PS50887">
    <property type="entry name" value="GGDEF"/>
    <property type="match status" value="1"/>
</dbReference>
<dbReference type="SUPFAM" id="SSF55785">
    <property type="entry name" value="PYP-like sensor domain (PAS domain)"/>
    <property type="match status" value="1"/>
</dbReference>
<feature type="transmembrane region" description="Helical" evidence="5">
    <location>
        <begin position="291"/>
        <end position="311"/>
    </location>
</feature>
<feature type="transmembrane region" description="Helical" evidence="5">
    <location>
        <begin position="100"/>
        <end position="122"/>
    </location>
</feature>
<evidence type="ECO:0000256" key="4">
    <source>
        <dbReference type="ARBA" id="ARBA00023136"/>
    </source>
</evidence>
<feature type="transmembrane region" description="Helical" evidence="5">
    <location>
        <begin position="499"/>
        <end position="523"/>
    </location>
</feature>
<reference evidence="9" key="1">
    <citation type="journal article" date="2015" name="Genome Announc.">
        <title>Draft Genome Sequence of Tolypothrix boutellei Strain VB521301.</title>
        <authorList>
            <person name="Chandrababunaidu M.M."/>
            <person name="Singh D."/>
            <person name="Sen D."/>
            <person name="Bhan S."/>
            <person name="Das S."/>
            <person name="Gupta A."/>
            <person name="Adhikary S.P."/>
            <person name="Tripathy S."/>
        </authorList>
    </citation>
    <scope>NUCLEOTIDE SEQUENCE</scope>
    <source>
        <strain evidence="9">VB521301</strain>
    </source>
</reference>
<dbReference type="FunFam" id="3.20.20.450:FF:000001">
    <property type="entry name" value="Cyclic di-GMP phosphodiesterase yahA"/>
    <property type="match status" value="1"/>
</dbReference>
<dbReference type="RefSeq" id="WP_050045272.1">
    <property type="nucleotide sequence ID" value="NZ_JHEG04000001.1"/>
</dbReference>
<dbReference type="CDD" id="cd01948">
    <property type="entry name" value="EAL"/>
    <property type="match status" value="1"/>
</dbReference>
<feature type="transmembrane region" description="Helical" evidence="5">
    <location>
        <begin position="417"/>
        <end position="437"/>
    </location>
</feature>
<feature type="domain" description="EAL" evidence="7">
    <location>
        <begin position="862"/>
        <end position="1119"/>
    </location>
</feature>
<dbReference type="InterPro" id="IPR029787">
    <property type="entry name" value="Nucleotide_cyclase"/>
</dbReference>
<dbReference type="InterPro" id="IPR052155">
    <property type="entry name" value="Biofilm_reg_signaling"/>
</dbReference>
<gene>
    <name evidence="9" type="ORF">DA73_0400022745</name>
</gene>
<dbReference type="SUPFAM" id="SSF141868">
    <property type="entry name" value="EAL domain-like"/>
    <property type="match status" value="1"/>
</dbReference>
<feature type="transmembrane region" description="Helical" evidence="5">
    <location>
        <begin position="364"/>
        <end position="384"/>
    </location>
</feature>
<dbReference type="Pfam" id="PF00990">
    <property type="entry name" value="GGDEF"/>
    <property type="match status" value="1"/>
</dbReference>
<dbReference type="GO" id="GO:0022857">
    <property type="term" value="F:transmembrane transporter activity"/>
    <property type="evidence" value="ECO:0007669"/>
    <property type="project" value="InterPro"/>
</dbReference>
<evidence type="ECO:0000259" key="7">
    <source>
        <dbReference type="PROSITE" id="PS50883"/>
    </source>
</evidence>
<feature type="transmembrane region" description="Helical" evidence="5">
    <location>
        <begin position="142"/>
        <end position="158"/>
    </location>
</feature>
<evidence type="ECO:0000256" key="3">
    <source>
        <dbReference type="ARBA" id="ARBA00022989"/>
    </source>
</evidence>
<dbReference type="PROSITE" id="PS50112">
    <property type="entry name" value="PAS"/>
    <property type="match status" value="1"/>
</dbReference>
<dbReference type="Gene3D" id="3.30.450.20">
    <property type="entry name" value="PAS domain"/>
    <property type="match status" value="1"/>
</dbReference>
<evidence type="ECO:0000256" key="2">
    <source>
        <dbReference type="ARBA" id="ARBA00022692"/>
    </source>
</evidence>
<reference evidence="9" key="2">
    <citation type="submission" date="2019-11" db="EMBL/GenBank/DDBJ databases">
        <title>Improved Assembly of Tolypothrix boutellei genome.</title>
        <authorList>
            <person name="Sarangi A.N."/>
            <person name="Mukherjee M."/>
            <person name="Ghosh S."/>
            <person name="Singh D."/>
            <person name="Das A."/>
            <person name="Kant S."/>
            <person name="Prusty A."/>
            <person name="Tripathy S."/>
        </authorList>
    </citation>
    <scope>NUCLEOTIDE SEQUENCE</scope>
    <source>
        <strain evidence="9">VB521301</strain>
    </source>
</reference>
<dbReference type="Gene3D" id="3.30.70.270">
    <property type="match status" value="1"/>
</dbReference>
<dbReference type="SMART" id="SM00267">
    <property type="entry name" value="GGDEF"/>
    <property type="match status" value="1"/>
</dbReference>
<organism evidence="9 10">
    <name type="scientific">Tolypothrix bouteillei VB521301</name>
    <dbReference type="NCBI Taxonomy" id="1479485"/>
    <lineage>
        <taxon>Bacteria</taxon>
        <taxon>Bacillati</taxon>
        <taxon>Cyanobacteriota</taxon>
        <taxon>Cyanophyceae</taxon>
        <taxon>Nostocales</taxon>
        <taxon>Tolypothrichaceae</taxon>
        <taxon>Tolypothrix</taxon>
    </lineage>
</organism>
<dbReference type="NCBIfam" id="TIGR00254">
    <property type="entry name" value="GGDEF"/>
    <property type="match status" value="1"/>
</dbReference>
<dbReference type="SMART" id="SM00052">
    <property type="entry name" value="EAL"/>
    <property type="match status" value="1"/>
</dbReference>
<evidence type="ECO:0000256" key="1">
    <source>
        <dbReference type="ARBA" id="ARBA00004141"/>
    </source>
</evidence>
<protein>
    <submittedName>
        <fullName evidence="9">Amino acid permease</fullName>
    </submittedName>
</protein>
<sequence>MVSHDYVKGNRNHRLVMSLPRTLSYLEACGFGLTGHVGWIGTAPVIHAALGAKAILIWVFGTIVSFLLNLQIQSLGRQWSDVAGGTPNYTARLLNKFPCLGLYAALAYYFSWAAAPALFSIILTNLVKVNFETLGIPCPETLLKIGFTVISFVVAFSGTRTLAVLHLFFAIPAILLLLLFSIQGVVWSTFSSTGPKLLLANISSLSVGEWAKWFFLASYSIYACETTSSFVADSREPNKTLNFLTIAAWLIVPVFLGGSWVLMCSSVNPEIGDDAFLNLVEASKPFWGQQASFLVTLLITFSCLLLCATAVSNSPRILYQLALDGQLSPIFTVVSPHGVLSPALLVTFLLSLICLYFGNVSQLVTVAATCYLLSIMGLHLGLWLSRGKPQVLWPWLSLGFFFIEALVLVVGGLAWNWQYFLIGLLLPIVLIVGDARLRHLKFELTYPKWWTKHYSTQSSHNNQDFIVLQVIVLVSLICVTVTSSWFVCTLAEKVSRNCFNSLLAIVLVTLSFLGVGIAGWTTLPQITAIDEARQQAKNLFITTLNTVPDTVLVVDENGTILQINAAAEELFQMSAEQLLGQNLNQLLIYYEGKPEQWPARSEQTLKTKQGSRIVESTVSQPSNRQRRQYVAILRDISERKLAETELIQYRCHLEQLVAERTVELMRLNQQLQQDIMERQRTQEQLLHNSLHDGLTGLPNQAFFMERVQLALERSKQQQDYLFAVLFLDLDRFKVINDSLGHLLGNQLLIAISHRLKSVLQAGDMVARFGGDEFTILIEEIEDINSALRVAETIQQVLALPFQLNENRVFTNASIGIAMSTTDYEQAAHILRDADVAMYCAKALGKARYEVFHPKMHEGASLLLQLETSLRHALLKQEEFRLYYQPIVSLLTDKIIGFEALIRWHHPERGLISPDDFIPLAEETGMIVNIGQWVLYEACHQMQRWQQQFPSLQPLTISVNFSGKQIAQPHIFKQIKDILQQTGLEPSSLKLEITESLLMDNFELANTLLSQLAALNVELHMDDFGTGYSSLSYLHRLPIQTLKIDRSFVTNIGNRGENLEIVRTIVALAHNLNMSVTAEGIETLEQLTHLKALQCDRGQGYFFSPPMESASVELLLRSHLARGNFTHRVLKK</sequence>
<dbReference type="InterPro" id="IPR013767">
    <property type="entry name" value="PAS_fold"/>
</dbReference>
<keyword evidence="10" id="KW-1185">Reference proteome</keyword>
<keyword evidence="3 5" id="KW-1133">Transmembrane helix</keyword>
<dbReference type="Pfam" id="PF13520">
    <property type="entry name" value="AA_permease_2"/>
    <property type="match status" value="1"/>
</dbReference>
<dbReference type="PANTHER" id="PTHR44757:SF2">
    <property type="entry name" value="BIOFILM ARCHITECTURE MAINTENANCE PROTEIN MBAA"/>
    <property type="match status" value="1"/>
</dbReference>